<dbReference type="EMBL" id="AM286690">
    <property type="protein sequence ID" value="CAL16785.1"/>
    <property type="molecule type" value="Genomic_DNA"/>
</dbReference>
<sequence>MRLLLILTVVIAVSALLWGSWQWGRRPFLLTVSLVLAGLITLGVGVWQDSMHDQVRMAPEGIALALTEIRNSESGVRLSGTVRNEGAQDVAALTLRAQALHCSTQSSCAVIYQQPITLQMYLPKGSEYQFAVVSRHPKENTPVDRWQLRVVDKLAYPNP</sequence>
<keyword evidence="1" id="KW-0812">Transmembrane</keyword>
<keyword evidence="1" id="KW-0472">Membrane</keyword>
<proteinExistence type="predicted"/>
<evidence type="ECO:0000256" key="1">
    <source>
        <dbReference type="SAM" id="Phobius"/>
    </source>
</evidence>
<reference evidence="2 3" key="1">
    <citation type="journal article" date="2006" name="Nat. Biotechnol.">
        <title>Genome sequence of the ubiquitous hydrocarbon-degrading marine bacterium Alcanivorax borkumensis.</title>
        <authorList>
            <person name="Schneiker S."/>
            <person name="Martins dos Santos V.A.P."/>
            <person name="Bartels D."/>
            <person name="Bekel T."/>
            <person name="Brecht M."/>
            <person name="Buhrmester J."/>
            <person name="Chernikova T.N."/>
            <person name="Denaro R."/>
            <person name="Ferrer M."/>
            <person name="Gertler C."/>
            <person name="Goesmann A."/>
            <person name="Golyshina O.V."/>
            <person name="Kaminski F."/>
            <person name="Khachane A.N."/>
            <person name="Lang S."/>
            <person name="Linke B."/>
            <person name="McHardy A.C."/>
            <person name="Meyer F."/>
            <person name="Nechitaylo T."/>
            <person name="Puehler A."/>
            <person name="Regenhardt D."/>
            <person name="Rupp O."/>
            <person name="Sabirova J.S."/>
            <person name="Selbitschka W."/>
            <person name="Yakimov M.M."/>
            <person name="Timmis K.N."/>
            <person name="Vorhoelter F.-J."/>
            <person name="Weidner S."/>
            <person name="Kaiser O."/>
            <person name="Golyshin P.N."/>
        </authorList>
    </citation>
    <scope>NUCLEOTIDE SEQUENCE [LARGE SCALE GENOMIC DNA]</scope>
    <source>
        <strain evidence="3">ATCC 700651 / DSM 11573 / NCIMB 13689 / SK2</strain>
    </source>
</reference>
<keyword evidence="3" id="KW-1185">Reference proteome</keyword>
<name>Q0VPW3_ALCBS</name>
<gene>
    <name evidence="2" type="ordered locus">ABO_1337</name>
</gene>
<dbReference type="Proteomes" id="UP000008871">
    <property type="component" value="Chromosome"/>
</dbReference>
<protein>
    <recommendedName>
        <fullName evidence="4">DUF3426 domain-containing protein</fullName>
    </recommendedName>
</protein>
<dbReference type="RefSeq" id="WP_011588619.1">
    <property type="nucleotide sequence ID" value="NC_008260.1"/>
</dbReference>
<dbReference type="AlphaFoldDB" id="Q0VPW3"/>
<evidence type="ECO:0008006" key="4">
    <source>
        <dbReference type="Google" id="ProtNLM"/>
    </source>
</evidence>
<evidence type="ECO:0000313" key="2">
    <source>
        <dbReference type="EMBL" id="CAL16785.1"/>
    </source>
</evidence>
<dbReference type="HOGENOM" id="CLU_1718481_0_0_6"/>
<accession>Q0VPW3</accession>
<organism evidence="2 3">
    <name type="scientific">Alcanivorax borkumensis (strain ATCC 700651 / DSM 11573 / NCIMB 13689 / SK2)</name>
    <dbReference type="NCBI Taxonomy" id="393595"/>
    <lineage>
        <taxon>Bacteria</taxon>
        <taxon>Pseudomonadati</taxon>
        <taxon>Pseudomonadota</taxon>
        <taxon>Gammaproteobacteria</taxon>
        <taxon>Oceanospirillales</taxon>
        <taxon>Alcanivoracaceae</taxon>
        <taxon>Alcanivorax</taxon>
    </lineage>
</organism>
<evidence type="ECO:0000313" key="3">
    <source>
        <dbReference type="Proteomes" id="UP000008871"/>
    </source>
</evidence>
<dbReference type="KEGG" id="abo:ABO_1337"/>
<dbReference type="STRING" id="393595.ABO_1337"/>
<feature type="transmembrane region" description="Helical" evidence="1">
    <location>
        <begin position="29"/>
        <end position="47"/>
    </location>
</feature>
<keyword evidence="1" id="KW-1133">Transmembrane helix</keyword>